<dbReference type="EMBL" id="JACHGY010000001">
    <property type="protein sequence ID" value="MBB6428891.1"/>
    <property type="molecule type" value="Genomic_DNA"/>
</dbReference>
<proteinExistence type="predicted"/>
<protein>
    <recommendedName>
        <fullName evidence="4">GH16 domain-containing protein</fullName>
    </recommendedName>
</protein>
<accession>A0A7X0H430</accession>
<dbReference type="AlphaFoldDB" id="A0A7X0H430"/>
<comment type="caution">
    <text evidence="2">The sequence shown here is derived from an EMBL/GenBank/DDBJ whole genome shotgun (WGS) entry which is preliminary data.</text>
</comment>
<feature type="signal peptide" evidence="1">
    <location>
        <begin position="1"/>
        <end position="33"/>
    </location>
</feature>
<dbReference type="SUPFAM" id="SSF49899">
    <property type="entry name" value="Concanavalin A-like lectins/glucanases"/>
    <property type="match status" value="1"/>
</dbReference>
<evidence type="ECO:0000256" key="1">
    <source>
        <dbReference type="SAM" id="SignalP"/>
    </source>
</evidence>
<evidence type="ECO:0008006" key="4">
    <source>
        <dbReference type="Google" id="ProtNLM"/>
    </source>
</evidence>
<evidence type="ECO:0000313" key="3">
    <source>
        <dbReference type="Proteomes" id="UP000541810"/>
    </source>
</evidence>
<organism evidence="2 3">
    <name type="scientific">Algisphaera agarilytica</name>
    <dbReference type="NCBI Taxonomy" id="1385975"/>
    <lineage>
        <taxon>Bacteria</taxon>
        <taxon>Pseudomonadati</taxon>
        <taxon>Planctomycetota</taxon>
        <taxon>Phycisphaerae</taxon>
        <taxon>Phycisphaerales</taxon>
        <taxon>Phycisphaeraceae</taxon>
        <taxon>Algisphaera</taxon>
    </lineage>
</organism>
<evidence type="ECO:0000313" key="2">
    <source>
        <dbReference type="EMBL" id="MBB6428891.1"/>
    </source>
</evidence>
<sequence>MVCPFDSHTLNSTLPVLIVACLIALCSSQVACAGPLPVPEEIAENFAVEMDKNVSDDFWKLDPNKWVVRARKGTDTSKPSGNIKAKHNQLRKEGDTRYLSLLANKHGEAGVSALHVHEYGFTVCRWRTKGLEYGVKHAAHPAIWSYSYNMGSTPRNAPNDSGKTLEIDWMEYIKWKKVPGYHARILPSDGGGSDVDRSIHAFQGQTDFNGWRIHGYEYTPDYVQLWEYVDDQWQKKGVALKFGDETDLEAKVLDREYRSKQYFVLSNIWFYKPEYELNPVRLDIDYLHHYPMK</sequence>
<dbReference type="RefSeq" id="WP_184676433.1">
    <property type="nucleotide sequence ID" value="NZ_JACHGY010000001.1"/>
</dbReference>
<dbReference type="Proteomes" id="UP000541810">
    <property type="component" value="Unassembled WGS sequence"/>
</dbReference>
<keyword evidence="3" id="KW-1185">Reference proteome</keyword>
<dbReference type="Gene3D" id="2.60.120.200">
    <property type="match status" value="1"/>
</dbReference>
<feature type="chain" id="PRO_5031048095" description="GH16 domain-containing protein" evidence="1">
    <location>
        <begin position="34"/>
        <end position="293"/>
    </location>
</feature>
<name>A0A7X0H430_9BACT</name>
<gene>
    <name evidence="2" type="ORF">HNQ40_000697</name>
</gene>
<keyword evidence="1" id="KW-0732">Signal</keyword>
<reference evidence="2 3" key="1">
    <citation type="submission" date="2020-08" db="EMBL/GenBank/DDBJ databases">
        <title>Genomic Encyclopedia of Type Strains, Phase IV (KMG-IV): sequencing the most valuable type-strain genomes for metagenomic binning, comparative biology and taxonomic classification.</title>
        <authorList>
            <person name="Goeker M."/>
        </authorList>
    </citation>
    <scope>NUCLEOTIDE SEQUENCE [LARGE SCALE GENOMIC DNA]</scope>
    <source>
        <strain evidence="2 3">DSM 103725</strain>
    </source>
</reference>
<dbReference type="InterPro" id="IPR013320">
    <property type="entry name" value="ConA-like_dom_sf"/>
</dbReference>